<gene>
    <name evidence="2" type="ORF">DLJ53_03905</name>
</gene>
<dbReference type="AlphaFoldDB" id="A0A8B2P4X6"/>
<dbReference type="Gene3D" id="1.10.472.20">
    <property type="entry name" value="Nitrile hydratase, beta subunit"/>
    <property type="match status" value="1"/>
</dbReference>
<name>A0A8B2P4X6_9HYPH</name>
<dbReference type="RefSeq" id="WP_111342515.1">
    <property type="nucleotide sequence ID" value="NZ_JAIWKD010000001.1"/>
</dbReference>
<evidence type="ECO:0000256" key="1">
    <source>
        <dbReference type="SAM" id="MobiDB-lite"/>
    </source>
</evidence>
<evidence type="ECO:0000313" key="3">
    <source>
        <dbReference type="Proteomes" id="UP000249590"/>
    </source>
</evidence>
<dbReference type="Proteomes" id="UP000249590">
    <property type="component" value="Unassembled WGS sequence"/>
</dbReference>
<sequence length="118" mass="12490">MSAPARGPDAVPTLADLAKDDAPAFAAPWEATAFALRAHLLERGLIDPAAFAAIYGEELRRGHPAPEDGTADYVAFVRALERALAPIAPDGDLTAEQQRWRDAADATPHGQPITLPGR</sequence>
<accession>A0A8B2P4X6</accession>
<organism evidence="2 3">
    <name type="scientific">Acuticoccus sediminis</name>
    <dbReference type="NCBI Taxonomy" id="2184697"/>
    <lineage>
        <taxon>Bacteria</taxon>
        <taxon>Pseudomonadati</taxon>
        <taxon>Pseudomonadota</taxon>
        <taxon>Alphaproteobacteria</taxon>
        <taxon>Hyphomicrobiales</taxon>
        <taxon>Amorphaceae</taxon>
        <taxon>Acuticoccus</taxon>
    </lineage>
</organism>
<evidence type="ECO:0000313" key="2">
    <source>
        <dbReference type="EMBL" id="RAI03639.1"/>
    </source>
</evidence>
<dbReference type="InterPro" id="IPR042262">
    <property type="entry name" value="CN_hydtase_beta_C"/>
</dbReference>
<dbReference type="InterPro" id="IPR008990">
    <property type="entry name" value="Elect_transpt_acc-like_dom_sf"/>
</dbReference>
<dbReference type="SUPFAM" id="SSF50090">
    <property type="entry name" value="Electron transport accessory proteins"/>
    <property type="match status" value="1"/>
</dbReference>
<feature type="region of interest" description="Disordered" evidence="1">
    <location>
        <begin position="88"/>
        <end position="118"/>
    </location>
</feature>
<protein>
    <submittedName>
        <fullName evidence="2">Nitrile hydratase accessory protein</fullName>
    </submittedName>
</protein>
<proteinExistence type="predicted"/>
<reference evidence="2 3" key="1">
    <citation type="submission" date="2018-05" db="EMBL/GenBank/DDBJ databases">
        <title>Acuticoccus sediminis sp. nov., isolated from deep-sea sediment of Indian Ocean.</title>
        <authorList>
            <person name="Liu X."/>
            <person name="Lai Q."/>
            <person name="Du Y."/>
            <person name="Sun F."/>
            <person name="Zhang X."/>
            <person name="Wang S."/>
            <person name="Shao Z."/>
        </authorList>
    </citation>
    <scope>NUCLEOTIDE SEQUENCE [LARGE SCALE GENOMIC DNA]</scope>
    <source>
        <strain evidence="2 3">PTG4-2</strain>
    </source>
</reference>
<keyword evidence="3" id="KW-1185">Reference proteome</keyword>
<dbReference type="OrthoDB" id="9811616at2"/>
<comment type="caution">
    <text evidence="2">The sequence shown here is derived from an EMBL/GenBank/DDBJ whole genome shotgun (WGS) entry which is preliminary data.</text>
</comment>
<dbReference type="EMBL" id="QHHQ01000001">
    <property type="protein sequence ID" value="RAI03639.1"/>
    <property type="molecule type" value="Genomic_DNA"/>
</dbReference>